<gene>
    <name evidence="1" type="ORF">GO495_15750</name>
</gene>
<name>A0A6N8JCH4_9BACT</name>
<dbReference type="AlphaFoldDB" id="A0A6N8JCH4"/>
<reference evidence="1 2" key="1">
    <citation type="submission" date="2019-12" db="EMBL/GenBank/DDBJ databases">
        <title>The draft genomic sequence of strain Chitinophaga oryziterrae JCM 16595.</title>
        <authorList>
            <person name="Zhang X."/>
        </authorList>
    </citation>
    <scope>NUCLEOTIDE SEQUENCE [LARGE SCALE GENOMIC DNA]</scope>
    <source>
        <strain evidence="1 2">JCM 16595</strain>
    </source>
</reference>
<evidence type="ECO:0000313" key="1">
    <source>
        <dbReference type="EMBL" id="MVT42046.1"/>
    </source>
</evidence>
<organism evidence="1 2">
    <name type="scientific">Chitinophaga oryziterrae</name>
    <dbReference type="NCBI Taxonomy" id="1031224"/>
    <lineage>
        <taxon>Bacteria</taxon>
        <taxon>Pseudomonadati</taxon>
        <taxon>Bacteroidota</taxon>
        <taxon>Chitinophagia</taxon>
        <taxon>Chitinophagales</taxon>
        <taxon>Chitinophagaceae</taxon>
        <taxon>Chitinophaga</taxon>
    </lineage>
</organism>
<sequence>MTHERKKPATTFPAAANSHNIAEMKSLSMPAVQAKALDIKPSPSNIARDLPPEAWHVVQQKQRRVKPAPVSDNGPIQLITKPGVLFPGKATMTSGEMMEYLKSGEMMQLKVKINRMSKEPWLTNTPEFAPIMIATDTVGKIYGDLFERCLENKIFTVSEIDVLFDTHASAFTLVEDFVVDEIAKKAAYEKAAFKGSPADLGEMLSKTASEVGEDKSPVDVMKVVANKHPLAFKWIKSDIMATLDYQFFVKEDKDGSRTAGSAAILSLVEKYNLTRVTAPRKMPLAVGTGHVVIVEGLSLETVDDMEISGWKEGIGKETLAEIGFVVLHSGVGDVNSTNARKLKDRDTYAIIDTGGSFAKGDEEAKTRQIKVNYGEFLGSLDETNRQYLKTWEQLAGKLPASPAELLIA</sequence>
<dbReference type="RefSeq" id="WP_157300680.1">
    <property type="nucleotide sequence ID" value="NZ_BAAAZB010000005.1"/>
</dbReference>
<dbReference type="EMBL" id="WRXO01000004">
    <property type="protein sequence ID" value="MVT42046.1"/>
    <property type="molecule type" value="Genomic_DNA"/>
</dbReference>
<comment type="caution">
    <text evidence="1">The sequence shown here is derived from an EMBL/GenBank/DDBJ whole genome shotgun (WGS) entry which is preliminary data.</text>
</comment>
<proteinExistence type="predicted"/>
<keyword evidence="2" id="KW-1185">Reference proteome</keyword>
<protein>
    <submittedName>
        <fullName evidence="1">Uncharacterized protein</fullName>
    </submittedName>
</protein>
<accession>A0A6N8JCH4</accession>
<evidence type="ECO:0000313" key="2">
    <source>
        <dbReference type="Proteomes" id="UP000468388"/>
    </source>
</evidence>
<dbReference type="Proteomes" id="UP000468388">
    <property type="component" value="Unassembled WGS sequence"/>
</dbReference>